<dbReference type="KEGG" id="ccz:CCALI_01693"/>
<gene>
    <name evidence="2" type="ORF">CCALI_01693</name>
</gene>
<dbReference type="CDD" id="cd00085">
    <property type="entry name" value="HNHc"/>
    <property type="match status" value="1"/>
</dbReference>
<protein>
    <submittedName>
        <fullName evidence="2">Restriction endonuclease</fullName>
    </submittedName>
</protein>
<evidence type="ECO:0000313" key="3">
    <source>
        <dbReference type="Proteomes" id="UP000014227"/>
    </source>
</evidence>
<evidence type="ECO:0000313" key="2">
    <source>
        <dbReference type="EMBL" id="CCW35506.1"/>
    </source>
</evidence>
<dbReference type="EMBL" id="HF951689">
    <property type="protein sequence ID" value="CCW35506.1"/>
    <property type="molecule type" value="Genomic_DNA"/>
</dbReference>
<dbReference type="AlphaFoldDB" id="S0EUY7"/>
<evidence type="ECO:0000259" key="1">
    <source>
        <dbReference type="SMART" id="SM00507"/>
    </source>
</evidence>
<accession>S0EUY7</accession>
<organism evidence="2 3">
    <name type="scientific">Chthonomonas calidirosea (strain DSM 23976 / ICMP 18418 / T49)</name>
    <dbReference type="NCBI Taxonomy" id="1303518"/>
    <lineage>
        <taxon>Bacteria</taxon>
        <taxon>Bacillati</taxon>
        <taxon>Armatimonadota</taxon>
        <taxon>Chthonomonadia</taxon>
        <taxon>Chthonomonadales</taxon>
        <taxon>Chthonomonadaceae</taxon>
        <taxon>Chthonomonas</taxon>
    </lineage>
</organism>
<proteinExistence type="predicted"/>
<dbReference type="GO" id="GO:0004519">
    <property type="term" value="F:endonuclease activity"/>
    <property type="evidence" value="ECO:0007669"/>
    <property type="project" value="UniProtKB-KW"/>
</dbReference>
<keyword evidence="2" id="KW-0540">Nuclease</keyword>
<sequence length="176" mass="20333">MNQEVLVLNSDYEPLNVCSVRRAIALVFLGKADILHTEDGQTIVGAERTFAVPSVVKLRHHVRRPLPELKLTRRTIFARDNYTCQYCGTVTKELTIDHVIPRRAGGQATWENLVTCCRRCNIRKSDKLPHQVGMRLIRPPRRPRYTPYISLTKYILGRQNAVWRTYLPTFADFPES</sequence>
<name>S0EUY7_CHTCT</name>
<dbReference type="Pfam" id="PF14279">
    <property type="entry name" value="HNH_5"/>
    <property type="match status" value="1"/>
</dbReference>
<dbReference type="SMART" id="SM00507">
    <property type="entry name" value="HNHc"/>
    <property type="match status" value="1"/>
</dbReference>
<keyword evidence="2" id="KW-0378">Hydrolase</keyword>
<dbReference type="InterPro" id="IPR029471">
    <property type="entry name" value="HNH_5"/>
</dbReference>
<dbReference type="InterPro" id="IPR052892">
    <property type="entry name" value="NA-targeting_endonuclease"/>
</dbReference>
<dbReference type="OrthoDB" id="9802901at2"/>
<feature type="domain" description="HNH nuclease" evidence="1">
    <location>
        <begin position="71"/>
        <end position="122"/>
    </location>
</feature>
<dbReference type="PATRIC" id="fig|1303518.3.peg.1745"/>
<keyword evidence="3" id="KW-1185">Reference proteome</keyword>
<dbReference type="InterPro" id="IPR003615">
    <property type="entry name" value="HNH_nuc"/>
</dbReference>
<keyword evidence="2" id="KW-0255">Endonuclease</keyword>
<dbReference type="RefSeq" id="WP_016483037.1">
    <property type="nucleotide sequence ID" value="NC_021487.1"/>
</dbReference>
<reference evidence="3" key="1">
    <citation type="submission" date="2013-03" db="EMBL/GenBank/DDBJ databases">
        <title>Genome sequence of Chthonomonas calidirosea, the first sequenced genome from the Armatimonadetes phylum (formally candidate division OP10).</title>
        <authorList>
            <person name="Lee K.C.Y."/>
            <person name="Morgan X.C."/>
            <person name="Dunfield P.F."/>
            <person name="Tamas I."/>
            <person name="Houghton K.M."/>
            <person name="Vyssotski M."/>
            <person name="Ryan J.L.J."/>
            <person name="Lagutin K."/>
            <person name="McDonald I.R."/>
            <person name="Stott M.B."/>
        </authorList>
    </citation>
    <scope>NUCLEOTIDE SEQUENCE [LARGE SCALE GENOMIC DNA]</scope>
    <source>
        <strain evidence="3">DSM 23976 / ICMP 18418 / T49</strain>
    </source>
</reference>
<dbReference type="PANTHER" id="PTHR33877">
    <property type="entry name" value="SLL1193 PROTEIN"/>
    <property type="match status" value="1"/>
</dbReference>
<dbReference type="PANTHER" id="PTHR33877:SF2">
    <property type="entry name" value="OS07G0170200 PROTEIN"/>
    <property type="match status" value="1"/>
</dbReference>
<dbReference type="Gene3D" id="1.10.30.50">
    <property type="match status" value="1"/>
</dbReference>
<dbReference type="Proteomes" id="UP000014227">
    <property type="component" value="Chromosome I"/>
</dbReference>
<dbReference type="InParanoid" id="S0EUY7"/>
<dbReference type="HOGENOM" id="CLU_099824_3_0_0"/>
<dbReference type="eggNOG" id="COG1403">
    <property type="taxonomic scope" value="Bacteria"/>
</dbReference>